<dbReference type="EMBL" id="JACVVK020000004">
    <property type="protein sequence ID" value="KAK7507457.1"/>
    <property type="molecule type" value="Genomic_DNA"/>
</dbReference>
<protein>
    <submittedName>
        <fullName evidence="1">Uncharacterized protein</fullName>
    </submittedName>
</protein>
<evidence type="ECO:0000313" key="2">
    <source>
        <dbReference type="Proteomes" id="UP001519460"/>
    </source>
</evidence>
<dbReference type="Proteomes" id="UP001519460">
    <property type="component" value="Unassembled WGS sequence"/>
</dbReference>
<organism evidence="1 2">
    <name type="scientific">Batillaria attramentaria</name>
    <dbReference type="NCBI Taxonomy" id="370345"/>
    <lineage>
        <taxon>Eukaryota</taxon>
        <taxon>Metazoa</taxon>
        <taxon>Spiralia</taxon>
        <taxon>Lophotrochozoa</taxon>
        <taxon>Mollusca</taxon>
        <taxon>Gastropoda</taxon>
        <taxon>Caenogastropoda</taxon>
        <taxon>Sorbeoconcha</taxon>
        <taxon>Cerithioidea</taxon>
        <taxon>Batillariidae</taxon>
        <taxon>Batillaria</taxon>
    </lineage>
</organism>
<accession>A0ABD0M7G3</accession>
<comment type="caution">
    <text evidence="1">The sequence shown here is derived from an EMBL/GenBank/DDBJ whole genome shotgun (WGS) entry which is preliminary data.</text>
</comment>
<name>A0ABD0M7G3_9CAEN</name>
<sequence>MQETAVKLGTELRSKWACMGQKRYSAGWSINDVTSPLIGHGRSGQGIGWSGCEVLFQAQEKRDTCTLEHYSTSTGFRFSLGATGKDTQAVHPRQWAEI</sequence>
<keyword evidence="2" id="KW-1185">Reference proteome</keyword>
<dbReference type="AlphaFoldDB" id="A0ABD0M7G3"/>
<reference evidence="1 2" key="1">
    <citation type="journal article" date="2023" name="Sci. Data">
        <title>Genome assembly of the Korean intertidal mud-creeper Batillaria attramentaria.</title>
        <authorList>
            <person name="Patra A.K."/>
            <person name="Ho P.T."/>
            <person name="Jun S."/>
            <person name="Lee S.J."/>
            <person name="Kim Y."/>
            <person name="Won Y.J."/>
        </authorList>
    </citation>
    <scope>NUCLEOTIDE SEQUENCE [LARGE SCALE GENOMIC DNA]</scope>
    <source>
        <strain evidence="1">Wonlab-2016</strain>
    </source>
</reference>
<proteinExistence type="predicted"/>
<gene>
    <name evidence="1" type="ORF">BaRGS_00001392</name>
</gene>
<evidence type="ECO:0000313" key="1">
    <source>
        <dbReference type="EMBL" id="KAK7507457.1"/>
    </source>
</evidence>